<feature type="compositionally biased region" description="Basic and acidic residues" evidence="1">
    <location>
        <begin position="158"/>
        <end position="168"/>
    </location>
</feature>
<sequence>MGRECVPTTEPSSPSPFCVECTLRCPRWLLEGTERLVWSVFHITGRKVRGRSDSSFRKKVQWTACLGEEQSDFEKAHRQAPLPSREARLEVAKAQASRGGEGKKTGRDYSQGHSNGPTSTPDQEPLSTMKPLLASDPCPDIPSSHHDPSQTYRPGQINDHEGDRKPNSKENAQIGPQGPLRMDCSSSESGQVHEHSTRSSKTGCVRHERQDSSSIEMCTARR</sequence>
<evidence type="ECO:0000313" key="2">
    <source>
        <dbReference type="EMBL" id="KAJ2896404.1"/>
    </source>
</evidence>
<reference evidence="2" key="1">
    <citation type="submission" date="2022-07" db="EMBL/GenBank/DDBJ databases">
        <title>Draft genome sequence of Zalerion maritima ATCC 34329, a (micro)plastics degrading marine fungus.</title>
        <authorList>
            <person name="Paco A."/>
            <person name="Goncalves M.F.M."/>
            <person name="Rocha-Santos T.A.P."/>
            <person name="Alves A."/>
        </authorList>
    </citation>
    <scope>NUCLEOTIDE SEQUENCE</scope>
    <source>
        <strain evidence="2">ATCC 34329</strain>
    </source>
</reference>
<gene>
    <name evidence="2" type="ORF">MKZ38_005588</name>
</gene>
<protein>
    <submittedName>
        <fullName evidence="2">Uncharacterized protein</fullName>
    </submittedName>
</protein>
<evidence type="ECO:0000313" key="3">
    <source>
        <dbReference type="Proteomes" id="UP001201980"/>
    </source>
</evidence>
<proteinExistence type="predicted"/>
<comment type="caution">
    <text evidence="2">The sequence shown here is derived from an EMBL/GenBank/DDBJ whole genome shotgun (WGS) entry which is preliminary data.</text>
</comment>
<evidence type="ECO:0000256" key="1">
    <source>
        <dbReference type="SAM" id="MobiDB-lite"/>
    </source>
</evidence>
<dbReference type="EMBL" id="JAKWBI020000334">
    <property type="protein sequence ID" value="KAJ2896404.1"/>
    <property type="molecule type" value="Genomic_DNA"/>
</dbReference>
<dbReference type="AlphaFoldDB" id="A0AAD5WQA3"/>
<accession>A0AAD5WQA3</accession>
<name>A0AAD5WQA3_9PEZI</name>
<feature type="region of interest" description="Disordered" evidence="1">
    <location>
        <begin position="71"/>
        <end position="222"/>
    </location>
</feature>
<keyword evidence="3" id="KW-1185">Reference proteome</keyword>
<organism evidence="2 3">
    <name type="scientific">Zalerion maritima</name>
    <dbReference type="NCBI Taxonomy" id="339359"/>
    <lineage>
        <taxon>Eukaryota</taxon>
        <taxon>Fungi</taxon>
        <taxon>Dikarya</taxon>
        <taxon>Ascomycota</taxon>
        <taxon>Pezizomycotina</taxon>
        <taxon>Sordariomycetes</taxon>
        <taxon>Lulworthiomycetidae</taxon>
        <taxon>Lulworthiales</taxon>
        <taxon>Lulworthiaceae</taxon>
        <taxon>Zalerion</taxon>
    </lineage>
</organism>
<feature type="compositionally biased region" description="Polar residues" evidence="1">
    <location>
        <begin position="111"/>
        <end position="126"/>
    </location>
</feature>
<dbReference type="Proteomes" id="UP001201980">
    <property type="component" value="Unassembled WGS sequence"/>
</dbReference>